<sequence>MNQQKATTSKYQDSFPSLLEMNGQQPQFDENEKLMQEKIKKLKGEIHKEQQIISQTSRALNLCAATVEFSGSTEAVEGERHLLVATHRRLGALNELQRINVEKSLHPRDSPPERGSIRVTGITLPLAQNYIREMATNTIPGHHLLCLLKYNEHVLATQSIVTLPGLVAVKFADELTLPEVYEDFKVTFEVYGMAAQREVLPHELKYHILGKKIPTSGKKFIGGTPLKRLRKPMVESPAGPLAVRTPAFIPYGYVVFTMKESQRRSTWALNRSTMLPDPLEGVVHMKISCQLERTLEYRGFLTMFNDVSGFGAWHRRWCLLSSTTLTYWKYPDDEGKCEPIGWIDLKMCGATRIGPVPRDICARLNTLLLEIERPRMEADKESLVLVCRGNRTIVRHLLSTDTRDDREEWCRNLNHILTLIKCWGSPK</sequence>
<dbReference type="InterPro" id="IPR012966">
    <property type="entry name" value="AHD"/>
</dbReference>
<dbReference type="Pfam" id="PF08174">
    <property type="entry name" value="Anillin"/>
    <property type="match status" value="1"/>
</dbReference>
<dbReference type="AlphaFoldDB" id="A0A1B0FV67"/>
<organism evidence="3 4">
    <name type="scientific">Lutzomyia longipalpis</name>
    <name type="common">Sand fly</name>
    <dbReference type="NCBI Taxonomy" id="7200"/>
    <lineage>
        <taxon>Eukaryota</taxon>
        <taxon>Metazoa</taxon>
        <taxon>Ecdysozoa</taxon>
        <taxon>Arthropoda</taxon>
        <taxon>Hexapoda</taxon>
        <taxon>Insecta</taxon>
        <taxon>Pterygota</taxon>
        <taxon>Neoptera</taxon>
        <taxon>Endopterygota</taxon>
        <taxon>Diptera</taxon>
        <taxon>Nematocera</taxon>
        <taxon>Psychodoidea</taxon>
        <taxon>Psychodidae</taxon>
        <taxon>Lutzomyia</taxon>
        <taxon>Lutzomyia</taxon>
    </lineage>
</organism>
<protein>
    <recommendedName>
        <fullName evidence="2">PH domain-containing protein</fullName>
    </recommendedName>
</protein>
<evidence type="ECO:0000313" key="4">
    <source>
        <dbReference type="Proteomes" id="UP000092461"/>
    </source>
</evidence>
<evidence type="ECO:0000313" key="3">
    <source>
        <dbReference type="EnsemblMetazoa" id="LLOJ003240-PA"/>
    </source>
</evidence>
<keyword evidence="4" id="KW-1185">Reference proteome</keyword>
<dbReference type="Proteomes" id="UP000092461">
    <property type="component" value="Unassembled WGS sequence"/>
</dbReference>
<feature type="domain" description="PH" evidence="2">
    <location>
        <begin position="294"/>
        <end position="418"/>
    </location>
</feature>
<dbReference type="InterPro" id="IPR011993">
    <property type="entry name" value="PH-like_dom_sf"/>
</dbReference>
<dbReference type="PANTHER" id="PTHR21538:SF23">
    <property type="entry name" value="ANILLIN"/>
    <property type="match status" value="1"/>
</dbReference>
<dbReference type="CDD" id="cd01263">
    <property type="entry name" value="PH_anillin"/>
    <property type="match status" value="1"/>
</dbReference>
<dbReference type="Pfam" id="PF00169">
    <property type="entry name" value="PH"/>
    <property type="match status" value="1"/>
</dbReference>
<dbReference type="VEuPathDB" id="VectorBase:LLONM1_006470"/>
<dbReference type="SMART" id="SM00233">
    <property type="entry name" value="PH"/>
    <property type="match status" value="1"/>
</dbReference>
<evidence type="ECO:0000256" key="1">
    <source>
        <dbReference type="ARBA" id="ARBA00023054"/>
    </source>
</evidence>
<proteinExistence type="predicted"/>
<dbReference type="InterPro" id="IPR051364">
    <property type="entry name" value="Cytokinesis/Rho-signaling"/>
</dbReference>
<dbReference type="GO" id="GO:0005826">
    <property type="term" value="C:actomyosin contractile ring"/>
    <property type="evidence" value="ECO:0007669"/>
    <property type="project" value="TreeGrafter"/>
</dbReference>
<reference evidence="3" key="1">
    <citation type="submission" date="2020-05" db="UniProtKB">
        <authorList>
            <consortium name="EnsemblMetazoa"/>
        </authorList>
    </citation>
    <scope>IDENTIFICATION</scope>
    <source>
        <strain evidence="3">Jacobina</strain>
    </source>
</reference>
<dbReference type="Gene3D" id="2.30.29.30">
    <property type="entry name" value="Pleckstrin-homology domain (PH domain)/Phosphotyrosine-binding domain (PTB)"/>
    <property type="match status" value="1"/>
</dbReference>
<dbReference type="FunFam" id="2.30.29.30:FF:000111">
    <property type="entry name" value="anillin isoform X1"/>
    <property type="match status" value="1"/>
</dbReference>
<dbReference type="PROSITE" id="PS50003">
    <property type="entry name" value="PH_DOMAIN"/>
    <property type="match status" value="1"/>
</dbReference>
<evidence type="ECO:0000259" key="2">
    <source>
        <dbReference type="PROSITE" id="PS50003"/>
    </source>
</evidence>
<keyword evidence="1" id="KW-0175">Coiled coil</keyword>
<dbReference type="PANTHER" id="PTHR21538">
    <property type="entry name" value="ANILLIN/RHOTEKIN RTKN"/>
    <property type="match status" value="1"/>
</dbReference>
<dbReference type="EMBL" id="AJWK01010423">
    <property type="status" value="NOT_ANNOTATED_CDS"/>
    <property type="molecule type" value="Genomic_DNA"/>
</dbReference>
<dbReference type="GO" id="GO:0031106">
    <property type="term" value="P:septin ring organization"/>
    <property type="evidence" value="ECO:0007669"/>
    <property type="project" value="TreeGrafter"/>
</dbReference>
<dbReference type="GO" id="GO:0000915">
    <property type="term" value="P:actomyosin contractile ring assembly"/>
    <property type="evidence" value="ECO:0007669"/>
    <property type="project" value="TreeGrafter"/>
</dbReference>
<accession>A0A1B0FV67</accession>
<dbReference type="SUPFAM" id="SSF50729">
    <property type="entry name" value="PH domain-like"/>
    <property type="match status" value="1"/>
</dbReference>
<dbReference type="InterPro" id="IPR001849">
    <property type="entry name" value="PH_domain"/>
</dbReference>
<dbReference type="InterPro" id="IPR037840">
    <property type="entry name" value="PH_Anillin"/>
</dbReference>
<dbReference type="EnsemblMetazoa" id="LLOJ003240-RA">
    <property type="protein sequence ID" value="LLOJ003240-PA"/>
    <property type="gene ID" value="LLOJ003240"/>
</dbReference>
<name>A0A1B0FV67_LUTLO</name>
<dbReference type="GO" id="GO:0000281">
    <property type="term" value="P:mitotic cytokinesis"/>
    <property type="evidence" value="ECO:0007669"/>
    <property type="project" value="TreeGrafter"/>
</dbReference>
<dbReference type="VEuPathDB" id="VectorBase:LLOJ003240"/>